<dbReference type="EMBL" id="JAHJDP010000001">
    <property type="protein sequence ID" value="MBU2689288.1"/>
    <property type="molecule type" value="Genomic_DNA"/>
</dbReference>
<dbReference type="InterPro" id="IPR043129">
    <property type="entry name" value="ATPase_NBD"/>
</dbReference>
<reference evidence="1" key="1">
    <citation type="submission" date="2021-05" db="EMBL/GenBank/DDBJ databases">
        <title>Energy efficiency and biological interactions define the core microbiome of deep oligotrophic groundwater.</title>
        <authorList>
            <person name="Mehrshad M."/>
            <person name="Lopez-Fernandez M."/>
            <person name="Bell E."/>
            <person name="Bernier-Latmani R."/>
            <person name="Bertilsson S."/>
            <person name="Dopson M."/>
        </authorList>
    </citation>
    <scope>NUCLEOTIDE SEQUENCE</scope>
    <source>
        <strain evidence="1">Modern_marine.mb.64</strain>
    </source>
</reference>
<proteinExistence type="predicted"/>
<sequence>MQRFFLSGIDPDNQNLTPPAEGVWNGHESFLTDYAQAIHLEGRLEDLRLAHSVPSAFAQPIQFYYGLRDKDSPVHSATVSEWRGLLAMFALGQLMNIVLEAKEFKLEDTGQKETNFHLMTILRNQLPKISKDWSKWWLLYCEGDLIGATSPWTIVYTPADYRCPARIPWRDTQTGKFADPMHYYKMKEDGFIELALVHRWVSLVLDAHGWDMQPHLKEQTGFLRRELAHWKTDLDDYLQGFRGEQVLSDIRQLTIRKSDAIVVAAPHRNFLAPLEVREIRMPGGLWLATNPDKRQAIVLSQADDLSGRRVLGPVFADEIDFDSLTEASGSEFVTRTGVRINEHYLVPERHLLPRRLLQLESSGSAFGVNRKYSLPLTCSIFDYYTYDEVKELDIRVQEVGEDVVLATLRLPLRVGGSIDVKRKYERGKELLGVETVPALAIWPDFEDPDWEEYRLFLNNVGSASVAARAVVQDSKKGYQTLECSPAREEGLFTWITPDTPLGFELLAKDQGDSSMIEAGLILRDSIKHPKMTEAGRNLTIGVDFGTSNTAVMARDESLRVVDVELGGRTLMLTKTAQLLARELTWFFPMERVRPPFATLAGRTRARLVGADHRGSEDVGAVLHGAETYIVSQKPGGIITKIKWGTGGQSYSDKELRGYLESLRLQILAEAKYMGVATLKIRWSYPLSLSVQARQSMKDFWEATRKRLPKGMEVGEVVGVSESAALARCLGIEYSNILPVTARALSIAIDIGGGSADFGFWTEGRLLGGSSMKLAGNDILGPMIKSKPSFSEKLLEIVVPRTPIPALVDAFRSREKSLTLCNLLLTSRMRSRQRGEDVRLRDMNLVGAEVTGGGQCKAEDPWKTARSLIYLYGMGLAFYTGLHARKYIKENDLKETHVYFGGLGSLLFNWLGNPELVQEILSHALRKGIAVSDEVRGDVLLKLYGPGCGKEHGLGPKMEVATGLLARELQGEPNSWKLTEGCDALEIRAILCEVGWVDGHGEVIQWDREITPAELLEYQIPQNLESCYIAGFMSLATEFIDQLGLDERLHELLGSSLSTAEIEHTIRVKTRASVVEAMAPRTIEHMKTQPVFGYELGFLLKEYEDRFMKG</sequence>
<name>A0A948WAR5_UNCEI</name>
<dbReference type="AlphaFoldDB" id="A0A948WAR5"/>
<accession>A0A948WAR5</accession>
<dbReference type="SUPFAM" id="SSF53067">
    <property type="entry name" value="Actin-like ATPase domain"/>
    <property type="match status" value="1"/>
</dbReference>
<organism evidence="1 2">
    <name type="scientific">Eiseniibacteriota bacterium</name>
    <dbReference type="NCBI Taxonomy" id="2212470"/>
    <lineage>
        <taxon>Bacteria</taxon>
        <taxon>Candidatus Eiseniibacteriota</taxon>
    </lineage>
</organism>
<protein>
    <submittedName>
        <fullName evidence="1">Uncharacterized protein</fullName>
    </submittedName>
</protein>
<dbReference type="Proteomes" id="UP000777784">
    <property type="component" value="Unassembled WGS sequence"/>
</dbReference>
<evidence type="ECO:0000313" key="1">
    <source>
        <dbReference type="EMBL" id="MBU2689288.1"/>
    </source>
</evidence>
<evidence type="ECO:0000313" key="2">
    <source>
        <dbReference type="Proteomes" id="UP000777784"/>
    </source>
</evidence>
<comment type="caution">
    <text evidence="1">The sequence shown here is derived from an EMBL/GenBank/DDBJ whole genome shotgun (WGS) entry which is preliminary data.</text>
</comment>
<gene>
    <name evidence="1" type="ORF">KJ970_00030</name>
</gene>